<feature type="region of interest" description="Disordered" evidence="8">
    <location>
        <begin position="80"/>
        <end position="102"/>
    </location>
</feature>
<proteinExistence type="predicted"/>
<dbReference type="GO" id="GO:0003677">
    <property type="term" value="F:DNA binding"/>
    <property type="evidence" value="ECO:0007669"/>
    <property type="project" value="UniProtKB-KW"/>
</dbReference>
<dbReference type="PANTHER" id="PTHR47964:SF1">
    <property type="entry name" value="ATP-DEPENDENT DNA HELICASE HOMOLOG RECG, CHLOROPLASTIC"/>
    <property type="match status" value="1"/>
</dbReference>
<feature type="compositionally biased region" description="Low complexity" evidence="8">
    <location>
        <begin position="977"/>
        <end position="986"/>
    </location>
</feature>
<feature type="compositionally biased region" description="Basic and acidic residues" evidence="8">
    <location>
        <begin position="1631"/>
        <end position="1654"/>
    </location>
</feature>
<feature type="compositionally biased region" description="Basic and acidic residues" evidence="8">
    <location>
        <begin position="496"/>
        <end position="518"/>
    </location>
</feature>
<dbReference type="PANTHER" id="PTHR47964">
    <property type="entry name" value="ATP-DEPENDENT DNA HELICASE HOMOLOG RECG, CHLOROPLASTIC"/>
    <property type="match status" value="1"/>
</dbReference>
<dbReference type="Gene3D" id="3.40.50.300">
    <property type="entry name" value="P-loop containing nucleotide triphosphate hydrolases"/>
    <property type="match status" value="2"/>
</dbReference>
<feature type="region of interest" description="Disordered" evidence="8">
    <location>
        <begin position="785"/>
        <end position="850"/>
    </location>
</feature>
<feature type="region of interest" description="Disordered" evidence="8">
    <location>
        <begin position="927"/>
        <end position="953"/>
    </location>
</feature>
<keyword evidence="2" id="KW-0227">DNA damage</keyword>
<dbReference type="SUPFAM" id="SSF52540">
    <property type="entry name" value="P-loop containing nucleoside triphosphate hydrolases"/>
    <property type="match status" value="2"/>
</dbReference>
<feature type="transmembrane region" description="Helical" evidence="9">
    <location>
        <begin position="20"/>
        <end position="39"/>
    </location>
</feature>
<feature type="region of interest" description="Disordered" evidence="8">
    <location>
        <begin position="488"/>
        <end position="519"/>
    </location>
</feature>
<dbReference type="Pfam" id="PF00271">
    <property type="entry name" value="Helicase_C"/>
    <property type="match status" value="1"/>
</dbReference>
<evidence type="ECO:0000256" key="4">
    <source>
        <dbReference type="ARBA" id="ARBA00022806"/>
    </source>
</evidence>
<keyword evidence="9" id="KW-0812">Transmembrane</keyword>
<feature type="region of interest" description="Disordered" evidence="8">
    <location>
        <begin position="1367"/>
        <end position="1465"/>
    </location>
</feature>
<keyword evidence="1" id="KW-0547">Nucleotide-binding</keyword>
<dbReference type="GO" id="GO:0003678">
    <property type="term" value="F:DNA helicase activity"/>
    <property type="evidence" value="ECO:0007669"/>
    <property type="project" value="TreeGrafter"/>
</dbReference>
<dbReference type="SMART" id="SM00490">
    <property type="entry name" value="HELICc"/>
    <property type="match status" value="1"/>
</dbReference>
<dbReference type="InterPro" id="IPR027417">
    <property type="entry name" value="P-loop_NTPase"/>
</dbReference>
<evidence type="ECO:0000256" key="8">
    <source>
        <dbReference type="SAM" id="MobiDB-lite"/>
    </source>
</evidence>
<dbReference type="InterPro" id="IPR011545">
    <property type="entry name" value="DEAD/DEAH_box_helicase_dom"/>
</dbReference>
<dbReference type="GO" id="GO:0006281">
    <property type="term" value="P:DNA repair"/>
    <property type="evidence" value="ECO:0007669"/>
    <property type="project" value="UniProtKB-KW"/>
</dbReference>
<feature type="region of interest" description="Disordered" evidence="8">
    <location>
        <begin position="1595"/>
        <end position="1654"/>
    </location>
</feature>
<feature type="compositionally biased region" description="Polar residues" evidence="8">
    <location>
        <begin position="1972"/>
        <end position="1985"/>
    </location>
</feature>
<dbReference type="Pfam" id="PF00270">
    <property type="entry name" value="DEAD"/>
    <property type="match status" value="1"/>
</dbReference>
<keyword evidence="5" id="KW-0067">ATP-binding</keyword>
<dbReference type="EMBL" id="LN714490">
    <property type="protein sequence ID" value="CEL71707.1"/>
    <property type="molecule type" value="Genomic_DNA"/>
</dbReference>
<gene>
    <name evidence="12" type="ORF">BN1205_039530</name>
</gene>
<feature type="compositionally biased region" description="Basic and acidic residues" evidence="8">
    <location>
        <begin position="829"/>
        <end position="841"/>
    </location>
</feature>
<keyword evidence="9" id="KW-0472">Membrane</keyword>
<evidence type="ECO:0000259" key="10">
    <source>
        <dbReference type="PROSITE" id="PS51192"/>
    </source>
</evidence>
<evidence type="ECO:0000256" key="6">
    <source>
        <dbReference type="ARBA" id="ARBA00023125"/>
    </source>
</evidence>
<evidence type="ECO:0000313" key="12">
    <source>
        <dbReference type="EMBL" id="CEL71707.1"/>
    </source>
</evidence>
<feature type="region of interest" description="Disordered" evidence="8">
    <location>
        <begin position="977"/>
        <end position="1011"/>
    </location>
</feature>
<feature type="region of interest" description="Disordered" evidence="8">
    <location>
        <begin position="337"/>
        <end position="367"/>
    </location>
</feature>
<feature type="region of interest" description="Disordered" evidence="8">
    <location>
        <begin position="1896"/>
        <end position="1933"/>
    </location>
</feature>
<keyword evidence="7" id="KW-0234">DNA repair</keyword>
<organism evidence="12">
    <name type="scientific">Toxoplasma gondii (strain ATCC 50861 / VEG)</name>
    <dbReference type="NCBI Taxonomy" id="432359"/>
    <lineage>
        <taxon>Eukaryota</taxon>
        <taxon>Sar</taxon>
        <taxon>Alveolata</taxon>
        <taxon>Apicomplexa</taxon>
        <taxon>Conoidasida</taxon>
        <taxon>Coccidia</taxon>
        <taxon>Eucoccidiorida</taxon>
        <taxon>Eimeriorina</taxon>
        <taxon>Sarcocystidae</taxon>
        <taxon>Toxoplasma</taxon>
    </lineage>
</organism>
<feature type="compositionally biased region" description="Basic and acidic residues" evidence="8">
    <location>
        <begin position="663"/>
        <end position="699"/>
    </location>
</feature>
<evidence type="ECO:0000256" key="9">
    <source>
        <dbReference type="SAM" id="Phobius"/>
    </source>
</evidence>
<dbReference type="GO" id="GO:0016787">
    <property type="term" value="F:hydrolase activity"/>
    <property type="evidence" value="ECO:0007669"/>
    <property type="project" value="UniProtKB-KW"/>
</dbReference>
<evidence type="ECO:0000256" key="2">
    <source>
        <dbReference type="ARBA" id="ARBA00022763"/>
    </source>
</evidence>
<keyword evidence="6" id="KW-0238">DNA-binding</keyword>
<feature type="region of interest" description="Disordered" evidence="8">
    <location>
        <begin position="1531"/>
        <end position="1552"/>
    </location>
</feature>
<feature type="region of interest" description="Disordered" evidence="8">
    <location>
        <begin position="610"/>
        <end position="738"/>
    </location>
</feature>
<feature type="compositionally biased region" description="Basic and acidic residues" evidence="8">
    <location>
        <begin position="642"/>
        <end position="651"/>
    </location>
</feature>
<dbReference type="PROSITE" id="PS51194">
    <property type="entry name" value="HELICASE_CTER"/>
    <property type="match status" value="1"/>
</dbReference>
<feature type="compositionally biased region" description="Basic and acidic residues" evidence="8">
    <location>
        <begin position="1396"/>
        <end position="1416"/>
    </location>
</feature>
<dbReference type="InterPro" id="IPR001650">
    <property type="entry name" value="Helicase_C-like"/>
</dbReference>
<feature type="region of interest" description="Disordered" evidence="8">
    <location>
        <begin position="1968"/>
        <end position="2024"/>
    </location>
</feature>
<keyword evidence="9" id="KW-1133">Transmembrane helix</keyword>
<dbReference type="SMART" id="SM00487">
    <property type="entry name" value="DEXDc"/>
    <property type="match status" value="1"/>
</dbReference>
<evidence type="ECO:0000256" key="3">
    <source>
        <dbReference type="ARBA" id="ARBA00022801"/>
    </source>
</evidence>
<keyword evidence="4 12" id="KW-0347">Helicase</keyword>
<evidence type="ECO:0000256" key="5">
    <source>
        <dbReference type="ARBA" id="ARBA00022840"/>
    </source>
</evidence>
<dbReference type="PROSITE" id="PS51192">
    <property type="entry name" value="HELICASE_ATP_BIND_1"/>
    <property type="match status" value="1"/>
</dbReference>
<dbReference type="GO" id="GO:0005524">
    <property type="term" value="F:ATP binding"/>
    <property type="evidence" value="ECO:0007669"/>
    <property type="project" value="UniProtKB-KW"/>
</dbReference>
<feature type="compositionally biased region" description="Basic residues" evidence="8">
    <location>
        <begin position="1599"/>
        <end position="1610"/>
    </location>
</feature>
<evidence type="ECO:0000256" key="7">
    <source>
        <dbReference type="ARBA" id="ARBA00023204"/>
    </source>
</evidence>
<evidence type="ECO:0000259" key="11">
    <source>
        <dbReference type="PROSITE" id="PS51194"/>
    </source>
</evidence>
<dbReference type="InterPro" id="IPR047112">
    <property type="entry name" value="RecG/Mfd"/>
</dbReference>
<accession>A0A0F7URQ8</accession>
<sequence length="2072" mass="227609">MADSFSLWAISIWRLMGRSFARCLPTVGAVFFIVFPLLVDSHFLSVFWPCSNPAASRPCPRTLTRSFTAIERNVPLHRLRDSSSEQKQAFGSKPFFPFPRRPPTPDTPLSQVDAGCEPGGSASAVGQLETALSFSIFSIISWTSFLQSSNLRHIHSSPCLPPSSSLCSVASPVAVACQKRYSRMPAHCSTGIHNSVELFIHSTLLSLTSSNFLPKRPKRFPVVQLTRSLSSFHSLSLRRSALPGIADSLLLLNTPKAVFCHGKGCSLPWPQVSDSSGLSPAGVAPNLGLASACRSASPLCVTPVSPAFSSSLLPWSYNPSPFSCLSALERALGGRQSAVPPEALSSAEDCEGESQKRETRTGPVAVSHHSKWKGVRNVASQKRRRKWKEHDESPAEFLAALSGFPVSSPMPSSRLQTRLSSLASTSLSSLRGISKIRLKTLEDLANLRSCFDLLLFLPLQYVELQTRTAVPHDSEKFSEQKGEFGTTVADSGKVLAEGRNDRASEEDKPLANATRKEQQVGLPPNVVRAAYYRSDSSNTGEVEDDKSEANLSGWTLQSGERLHETPDVDALSRLGLSFDGDVPRTASSQDAGGDAYLNQVISREAAQPLLPPRCFNRGQGAVAPREAPAVSKPSPSFPGWDSTREDRKETGGQKAGRGTSAGKEPDVNVTESEKEKTATSTRSLEEQQRELRQKLEKSLSRYLALQEEDAETCSGPGRRGRRRKRNEGADGEETREEEALSVRDVALIGCVEKISHCKLRTVKRGKPLMISTAVARDVFFSPSLRAQKEDEGEGVPAGRRNKGEKTTQEARNSAGQSVSGGTGDTGTAKSDRRTANDRLQERSTGGKRRRQDEEGRIYVTWFDKFFQLVKLKKRHVVCLVGKAVRTKTGRLQMKNPTVHFLAPSEETFFFHAVKEFLPDVSSAPCVLGDEENGSQRGKEGVHQRSGTVPNKHEAASAFQSCTRIAWPDQQSVPSAVASFSSAASPSSSPPSSPENYLPSLPSCFSDTKDEQPSLSLHAFRSPCGTPGAPEMVRFPPPEEASVEIREGPRNDACATRAGAGFTSQDKTALPAGPDIRTQTNSEHVHVHKLMPIYPSISGVPAKILRAGIETLLRENSFAEVVPEFLRKKRGIERLDTTLRALHHPQTLEDVRKARRDLFYSTMLWLQLAKKLRTREVESQFRGYASRTGEEILQAFYASLNFSLTPSQLQAIEEIRADMESPRPMRRLLQGDVGSGKTAVAAVALLLSASAGHQAALLAPTAALARQHQINLQKFLGPLGFHVHLLVSDIPDKDATIRLINTGNAEITVGTHALLQDYVLFPRLGLVVIDEQHKFGVNQRWKLLLKRHRHEEIIGGSSSKFCEPEQAEAAVATDAGREKGKRYRHKETDGESISNGHPEEETTQGRENDSTVQEHMRKGTSKRYQRTPDAVWTAVHGRGTGSHEKTVELDKGGERQHQGIDFPGGEEGGRMADVLLMTATPIPRTQVLLKYGDLKLSKILASEIRHSRGMGRWAGEQEGTDERATAAFRGKPWRGVGEQGRPKGSGVEPRQRGVATYLIDKGSQGEMAEMMKIIKKEISKKRQVFWVCPLVDGVRDASRRRGKSSRRKKGISGRLGSVETGDRQPAGNEVQMDTRNEEGAKSEKGGPEEEDTKDKGGEIWNKLEATQGQNDSKESAAVQRFEELRKLLPEIRIRLLHGRMKAEEKNEVLSELRGGTVDLLVATTVVEVGIDVPNASVIVIDSAERFGLTQLHQLRGRVGRDARHPSFCFIILDPLKKNLDEKAMHRFAAIAATTDGFQLAETDARLRGGGTLFGRQQHGQSDLWMIHGLKRSEQTRLLEAATEDSDHIVELLDGDEANSRYEVGLVAESEHLFSAGERGGQRNHIRTMYDTPKSLEAQRVDENSSSVSRFRDEHGRHEDTAAAQVGVEPRESDDMDAFSNPNCISDPCVKDANKNDHLPACTPANCENDKGNASDSSFSEHSTASHKNWEGGVSLRNGYPDASEDQEWGHTFNQNGAGKDAGGNFPEVRVRKESTIGQEKSFSAEEIIREARQLVEEVRLLIPPKKIDWLFRV</sequence>
<reference evidence="12" key="1">
    <citation type="journal article" date="2015" name="PLoS ONE">
        <title>Comprehensive Evaluation of Toxoplasma gondii VEG and Neospora caninum LIV Genomes with Tachyzoite Stage Transcriptome and Proteome Defines Novel Transcript Features.</title>
        <authorList>
            <person name="Ramaprasad A."/>
            <person name="Mourier T."/>
            <person name="Naeem R."/>
            <person name="Malas T.B."/>
            <person name="Moussa E."/>
            <person name="Panigrahi A."/>
            <person name="Vermont S.J."/>
            <person name="Otto T.D."/>
            <person name="Wastling J."/>
            <person name="Pain A."/>
        </authorList>
    </citation>
    <scope>NUCLEOTIDE SEQUENCE</scope>
    <source>
        <strain evidence="12">VEG</strain>
    </source>
</reference>
<name>A0A0F7URQ8_TOXGV</name>
<dbReference type="InterPro" id="IPR014001">
    <property type="entry name" value="Helicase_ATP-bd"/>
</dbReference>
<evidence type="ECO:0000256" key="1">
    <source>
        <dbReference type="ARBA" id="ARBA00022741"/>
    </source>
</evidence>
<feature type="domain" description="Helicase C-terminal" evidence="11">
    <location>
        <begin position="1650"/>
        <end position="1809"/>
    </location>
</feature>
<feature type="compositionally biased region" description="Basic and acidic residues" evidence="8">
    <location>
        <begin position="1908"/>
        <end position="1919"/>
    </location>
</feature>
<keyword evidence="3" id="KW-0378">Hydrolase</keyword>
<protein>
    <submittedName>
        <fullName evidence="12">ATP-dependent DNA helicase, putative</fullName>
    </submittedName>
</protein>
<feature type="domain" description="Helicase ATP-binding" evidence="10">
    <location>
        <begin position="1217"/>
        <end position="1498"/>
    </location>
</feature>
<feature type="compositionally biased region" description="Basic and acidic residues" evidence="8">
    <location>
        <begin position="1440"/>
        <end position="1457"/>
    </location>
</feature>